<dbReference type="InParanoid" id="D7FL04"/>
<dbReference type="EMBL" id="FN648070">
    <property type="protein sequence ID" value="CBJ29547.1"/>
    <property type="molecule type" value="Genomic_DNA"/>
</dbReference>
<dbReference type="InterPro" id="IPR029962">
    <property type="entry name" value="TBL"/>
</dbReference>
<evidence type="ECO:0000313" key="2">
    <source>
        <dbReference type="EMBL" id="CBJ29547.1"/>
    </source>
</evidence>
<dbReference type="OrthoDB" id="630188at2759"/>
<dbReference type="GO" id="GO:0016413">
    <property type="term" value="F:O-acetyltransferase activity"/>
    <property type="evidence" value="ECO:0007669"/>
    <property type="project" value="InterPro"/>
</dbReference>
<sequence>MAPATSTTSEQAPGKRPATPPSFAASGLLVPSVFWFLGVVVGKASGWKECSVSPEDRWSPAPSRTSTAALRMRFDYERRYTCDSKHASYLAASYYFDSPCTARRFPSPPDVTSCLKGRRVIFLGDSLSNQQGDSLMGMLGWHPDWMTKGAPRNSKLDIEDGSKHFTLVDCYHPSLGGIQRCYDYSTSAFPPPAASDHPVSREKSRKKKSIRAGATSSEKVKLSMRGRTTTAIKTAQTKGTRGLGHKRRKSQRHGRWWWWGEGHGQEEEEEVEEEEIEEEEEAEEEEAEEDEVEYGETFDVDGNEISVHMRMLSRPSGEHWLLKAASDFNETRASDVFVVNFGGHYHDIPEDDEEFKTDMIPVLQDMAVLGQNATVIWREIAPTHFPAANGSYDSYADLDAKDLTPRCTGTPPKVFDRNEWVENYVRDNGLEDRIKLLRIYDMSVPRGAAHHTCHFAPPSTMKQPRVKNDGRGAASGPIDCRHWSETGVVEEWNTLMLNHLCPIE</sequence>
<organism evidence="2 3">
    <name type="scientific">Ectocarpus siliculosus</name>
    <name type="common">Brown alga</name>
    <name type="synonym">Conferva siliculosa</name>
    <dbReference type="NCBI Taxonomy" id="2880"/>
    <lineage>
        <taxon>Eukaryota</taxon>
        <taxon>Sar</taxon>
        <taxon>Stramenopiles</taxon>
        <taxon>Ochrophyta</taxon>
        <taxon>PX clade</taxon>
        <taxon>Phaeophyceae</taxon>
        <taxon>Ectocarpales</taxon>
        <taxon>Ectocarpaceae</taxon>
        <taxon>Ectocarpus</taxon>
    </lineage>
</organism>
<name>D7FL04_ECTSI</name>
<feature type="region of interest" description="Disordered" evidence="1">
    <location>
        <begin position="259"/>
        <end position="294"/>
    </location>
</feature>
<accession>D7FL04</accession>
<dbReference type="Proteomes" id="UP000002630">
    <property type="component" value="Linkage Group LG11"/>
</dbReference>
<dbReference type="EMBL" id="FN649736">
    <property type="protein sequence ID" value="CBJ29547.1"/>
    <property type="molecule type" value="Genomic_DNA"/>
</dbReference>
<protein>
    <submittedName>
        <fullName evidence="2">Uncharacterized protein</fullName>
    </submittedName>
</protein>
<keyword evidence="3" id="KW-1185">Reference proteome</keyword>
<reference evidence="2 3" key="1">
    <citation type="journal article" date="2010" name="Nature">
        <title>The Ectocarpus genome and the independent evolution of multicellularity in brown algae.</title>
        <authorList>
            <person name="Cock J.M."/>
            <person name="Sterck L."/>
            <person name="Rouze P."/>
            <person name="Scornet D."/>
            <person name="Allen A.E."/>
            <person name="Amoutzias G."/>
            <person name="Anthouard V."/>
            <person name="Artiguenave F."/>
            <person name="Aury J.M."/>
            <person name="Badger J.H."/>
            <person name="Beszteri B."/>
            <person name="Billiau K."/>
            <person name="Bonnet E."/>
            <person name="Bothwell J.H."/>
            <person name="Bowler C."/>
            <person name="Boyen C."/>
            <person name="Brownlee C."/>
            <person name="Carrano C.J."/>
            <person name="Charrier B."/>
            <person name="Cho G.Y."/>
            <person name="Coelho S.M."/>
            <person name="Collen J."/>
            <person name="Corre E."/>
            <person name="Da Silva C."/>
            <person name="Delage L."/>
            <person name="Delaroque N."/>
            <person name="Dittami S.M."/>
            <person name="Doulbeau S."/>
            <person name="Elias M."/>
            <person name="Farnham G."/>
            <person name="Gachon C.M."/>
            <person name="Gschloessl B."/>
            <person name="Heesch S."/>
            <person name="Jabbari K."/>
            <person name="Jubin C."/>
            <person name="Kawai H."/>
            <person name="Kimura K."/>
            <person name="Kloareg B."/>
            <person name="Kupper F.C."/>
            <person name="Lang D."/>
            <person name="Le Bail A."/>
            <person name="Leblanc C."/>
            <person name="Lerouge P."/>
            <person name="Lohr M."/>
            <person name="Lopez P.J."/>
            <person name="Martens C."/>
            <person name="Maumus F."/>
            <person name="Michel G."/>
            <person name="Miranda-Saavedra D."/>
            <person name="Morales J."/>
            <person name="Moreau H."/>
            <person name="Motomura T."/>
            <person name="Nagasato C."/>
            <person name="Napoli C.A."/>
            <person name="Nelson D.R."/>
            <person name="Nyvall-Collen P."/>
            <person name="Peters A.F."/>
            <person name="Pommier C."/>
            <person name="Potin P."/>
            <person name="Poulain J."/>
            <person name="Quesneville H."/>
            <person name="Read B."/>
            <person name="Rensing S.A."/>
            <person name="Ritter A."/>
            <person name="Rousvoal S."/>
            <person name="Samanta M."/>
            <person name="Samson G."/>
            <person name="Schroeder D.C."/>
            <person name="Segurens B."/>
            <person name="Strittmatter M."/>
            <person name="Tonon T."/>
            <person name="Tregear J.W."/>
            <person name="Valentin K."/>
            <person name="von Dassow P."/>
            <person name="Yamagishi T."/>
            <person name="Van de Peer Y."/>
            <person name="Wincker P."/>
        </authorList>
    </citation>
    <scope>NUCLEOTIDE SEQUENCE [LARGE SCALE GENOMIC DNA]</scope>
    <source>
        <strain evidence="3">Ec32 / CCAP1310/4</strain>
    </source>
</reference>
<evidence type="ECO:0000256" key="1">
    <source>
        <dbReference type="SAM" id="MobiDB-lite"/>
    </source>
</evidence>
<feature type="compositionally biased region" description="Acidic residues" evidence="1">
    <location>
        <begin position="266"/>
        <end position="294"/>
    </location>
</feature>
<dbReference type="PANTHER" id="PTHR32285:SF48">
    <property type="entry name" value="PROTEIN TRICHOME BIREFRINGENCE-LIKE 19"/>
    <property type="match status" value="1"/>
</dbReference>
<gene>
    <name evidence="2" type="ORF">Esi_0150_0061</name>
</gene>
<proteinExistence type="predicted"/>
<evidence type="ECO:0000313" key="3">
    <source>
        <dbReference type="Proteomes" id="UP000002630"/>
    </source>
</evidence>
<dbReference type="PANTHER" id="PTHR32285">
    <property type="entry name" value="PROTEIN TRICHOME BIREFRINGENCE-LIKE 9-RELATED"/>
    <property type="match status" value="1"/>
</dbReference>
<dbReference type="AlphaFoldDB" id="D7FL04"/>
<feature type="region of interest" description="Disordered" evidence="1">
    <location>
        <begin position="190"/>
        <end position="225"/>
    </location>
</feature>